<feature type="compositionally biased region" description="Polar residues" evidence="1">
    <location>
        <begin position="243"/>
        <end position="256"/>
    </location>
</feature>
<feature type="compositionally biased region" description="Low complexity" evidence="1">
    <location>
        <begin position="634"/>
        <end position="658"/>
    </location>
</feature>
<evidence type="ECO:0000313" key="2">
    <source>
        <dbReference type="EMBL" id="CEL92863.1"/>
    </source>
</evidence>
<dbReference type="OrthoDB" id="2160638at2759"/>
<evidence type="ECO:0000256" key="1">
    <source>
        <dbReference type="SAM" id="MobiDB-lite"/>
    </source>
</evidence>
<name>A0A0G4EB09_VITBC</name>
<gene>
    <name evidence="2" type="ORF">Vbra_11100</name>
</gene>
<reference evidence="2 3" key="1">
    <citation type="submission" date="2014-11" db="EMBL/GenBank/DDBJ databases">
        <authorList>
            <person name="Zhu J."/>
            <person name="Qi W."/>
            <person name="Song R."/>
        </authorList>
    </citation>
    <scope>NUCLEOTIDE SEQUENCE [LARGE SCALE GENOMIC DNA]</scope>
</reference>
<dbReference type="Gene3D" id="1.20.960.40">
    <property type="match status" value="2"/>
</dbReference>
<keyword evidence="3" id="KW-1185">Reference proteome</keyword>
<dbReference type="InParanoid" id="A0A0G4EB09"/>
<sequence>MDSVLLVDGTIQVSSRRKPAMITMDGASQLSPPSPSPELSAAAAVGGRPLAAWRGEPHEDPEEEARIERILRDEGRDRRPSTIAREPGLKSRVLGDEERHERGGTTGGLLQGILPRIKAELKSQVFQLMSGRPPTAHDERADELVEGIKRLKDSPHGSLVCDLVASLLDYYGIKETLNVFKHEQYDDGRLPEEIVSRRYIVLSKEQLCGSLPLPPPVSSAPTDGPLLLDIINYTLEGRLQNGSWEASEGRPTTHTHPSGPRPAREIRQRQFPIKSAPLHDPAAPVAPMQLSAAAAVGGSPLAAGRVRGEPYHCQARAEARAAVRSGLAPAPQPVAPDRLRRLRWVTGSEGFLRPTVSSSSRLEGRYQVFQMMSRIPPTVDDERAEELDEGIKRLKESAHGLLVCDLLASFLDHYKMKETLNVFKHEAMLYVRYHITTTGMQCFPKCLYVHICLSAGGGAEAPSTLAPPKIRDKNSRECKVGEYYQSIYNIKLEVSGSTNVLATAGDVSAVGERTACHRSPSSSTTDEATPRTDVATSWDSPRSVGSRSLLDMQWTCCATVMGLGAPAVFRKMRGEEVQFEKQCTFIAMPWLKIGVPREGGTHCDVYNFPDNRPPTPSTRCRWPSAAQGSSRSDTCPARRPTPTPSTTSIRTCCSTGKP</sequence>
<accession>A0A0G4EB09</accession>
<proteinExistence type="predicted"/>
<dbReference type="Proteomes" id="UP000041254">
    <property type="component" value="Unassembled WGS sequence"/>
</dbReference>
<organism evidence="2 3">
    <name type="scientific">Vitrella brassicaformis (strain CCMP3155)</name>
    <dbReference type="NCBI Taxonomy" id="1169540"/>
    <lineage>
        <taxon>Eukaryota</taxon>
        <taxon>Sar</taxon>
        <taxon>Alveolata</taxon>
        <taxon>Colpodellida</taxon>
        <taxon>Vitrellaceae</taxon>
        <taxon>Vitrella</taxon>
    </lineage>
</organism>
<evidence type="ECO:0000313" key="3">
    <source>
        <dbReference type="Proteomes" id="UP000041254"/>
    </source>
</evidence>
<dbReference type="VEuPathDB" id="CryptoDB:Vbra_11100"/>
<dbReference type="AlphaFoldDB" id="A0A0G4EB09"/>
<feature type="region of interest" description="Disordered" evidence="1">
    <location>
        <begin position="243"/>
        <end position="264"/>
    </location>
</feature>
<protein>
    <recommendedName>
        <fullName evidence="4">LisH domain-containing protein</fullName>
    </recommendedName>
</protein>
<dbReference type="EMBL" id="CDMY01000117">
    <property type="protein sequence ID" value="CEL92863.1"/>
    <property type="molecule type" value="Genomic_DNA"/>
</dbReference>
<feature type="region of interest" description="Disordered" evidence="1">
    <location>
        <begin position="614"/>
        <end position="658"/>
    </location>
</feature>
<feature type="region of interest" description="Disordered" evidence="1">
    <location>
        <begin position="513"/>
        <end position="542"/>
    </location>
</feature>
<evidence type="ECO:0008006" key="4">
    <source>
        <dbReference type="Google" id="ProtNLM"/>
    </source>
</evidence>